<dbReference type="AlphaFoldDB" id="A0A1M7IIF3"/>
<reference evidence="2 3" key="1">
    <citation type="submission" date="2016-11" db="EMBL/GenBank/DDBJ databases">
        <authorList>
            <person name="Varghese N."/>
            <person name="Submissions S."/>
        </authorList>
    </citation>
    <scope>NUCLEOTIDE SEQUENCE [LARGE SCALE GENOMIC DNA]</scope>
    <source>
        <strain evidence="2 3">DSM 28249</strain>
    </source>
</reference>
<keyword evidence="1" id="KW-0812">Transmembrane</keyword>
<evidence type="ECO:0000313" key="3">
    <source>
        <dbReference type="Proteomes" id="UP000322545"/>
    </source>
</evidence>
<protein>
    <submittedName>
        <fullName evidence="2">Uncharacterized protein</fullName>
    </submittedName>
</protein>
<keyword evidence="1" id="KW-0472">Membrane</keyword>
<dbReference type="EMBL" id="FRCB01000007">
    <property type="protein sequence ID" value="SHM40455.1"/>
    <property type="molecule type" value="Genomic_DNA"/>
</dbReference>
<evidence type="ECO:0000313" key="2">
    <source>
        <dbReference type="EMBL" id="SHM40455.1"/>
    </source>
</evidence>
<proteinExistence type="predicted"/>
<accession>A0A1M7IIF3</accession>
<organism evidence="2 3">
    <name type="scientific">Roseovarius litoreus</name>
    <dbReference type="NCBI Taxonomy" id="1155722"/>
    <lineage>
        <taxon>Bacteria</taxon>
        <taxon>Pseudomonadati</taxon>
        <taxon>Pseudomonadota</taxon>
        <taxon>Alphaproteobacteria</taxon>
        <taxon>Rhodobacterales</taxon>
        <taxon>Roseobacteraceae</taxon>
        <taxon>Roseovarius</taxon>
    </lineage>
</organism>
<gene>
    <name evidence="2" type="ORF">SAMN05443432_10779</name>
</gene>
<evidence type="ECO:0000256" key="1">
    <source>
        <dbReference type="SAM" id="Phobius"/>
    </source>
</evidence>
<keyword evidence="1" id="KW-1133">Transmembrane helix</keyword>
<keyword evidence="3" id="KW-1185">Reference proteome</keyword>
<name>A0A1M7IIF3_9RHOB</name>
<dbReference type="Proteomes" id="UP000322545">
    <property type="component" value="Unassembled WGS sequence"/>
</dbReference>
<sequence length="254" mass="28359">MNGQVGGILMQTQGYVVGFEYGACPRMDFHDIVEEFDLAFHLVDAQTRALIWDCDDIAVIERDYVRVALGWLPPDEDDGAWHVIAAVGPTNQDRQPPFIISSFRQIADQIAERMQEVLPPRSVMRGEAHAQVGPDLIDSLFDLLRDTAHTPCDTAPPVRPTPEPEPGCDRLVGTRDISGRDDTMYEYDERGIDALPMQPPAAALTHWLGQRAEPTKPMRLTIHALALTMMLYVPPVGAFMFVYTMLRDMAPLST</sequence>
<feature type="transmembrane region" description="Helical" evidence="1">
    <location>
        <begin position="220"/>
        <end position="246"/>
    </location>
</feature>